<organism evidence="2 3">
    <name type="scientific">Zootermopsis nevadensis</name>
    <name type="common">Dampwood termite</name>
    <dbReference type="NCBI Taxonomy" id="136037"/>
    <lineage>
        <taxon>Eukaryota</taxon>
        <taxon>Metazoa</taxon>
        <taxon>Ecdysozoa</taxon>
        <taxon>Arthropoda</taxon>
        <taxon>Hexapoda</taxon>
        <taxon>Insecta</taxon>
        <taxon>Pterygota</taxon>
        <taxon>Neoptera</taxon>
        <taxon>Polyneoptera</taxon>
        <taxon>Dictyoptera</taxon>
        <taxon>Blattodea</taxon>
        <taxon>Blattoidea</taxon>
        <taxon>Termitoidae</taxon>
        <taxon>Termopsidae</taxon>
        <taxon>Zootermopsis</taxon>
    </lineage>
</organism>
<reference evidence="2 3" key="1">
    <citation type="journal article" date="2014" name="Nat. Commun.">
        <title>Molecular traces of alternative social organization in a termite genome.</title>
        <authorList>
            <person name="Terrapon N."/>
            <person name="Li C."/>
            <person name="Robertson H.M."/>
            <person name="Ji L."/>
            <person name="Meng X."/>
            <person name="Booth W."/>
            <person name="Chen Z."/>
            <person name="Childers C.P."/>
            <person name="Glastad K.M."/>
            <person name="Gokhale K."/>
            <person name="Gowin J."/>
            <person name="Gronenberg W."/>
            <person name="Hermansen R.A."/>
            <person name="Hu H."/>
            <person name="Hunt B.G."/>
            <person name="Huylmans A.K."/>
            <person name="Khalil S.M."/>
            <person name="Mitchell R.D."/>
            <person name="Munoz-Torres M.C."/>
            <person name="Mustard J.A."/>
            <person name="Pan H."/>
            <person name="Reese J.T."/>
            <person name="Scharf M.E."/>
            <person name="Sun F."/>
            <person name="Vogel H."/>
            <person name="Xiao J."/>
            <person name="Yang W."/>
            <person name="Yang Z."/>
            <person name="Yang Z."/>
            <person name="Zhou J."/>
            <person name="Zhu J."/>
            <person name="Brent C.S."/>
            <person name="Elsik C.G."/>
            <person name="Goodisman M.A."/>
            <person name="Liberles D.A."/>
            <person name="Roe R.M."/>
            <person name="Vargo E.L."/>
            <person name="Vilcinskas A."/>
            <person name="Wang J."/>
            <person name="Bornberg-Bauer E."/>
            <person name="Korb J."/>
            <person name="Zhang G."/>
            <person name="Liebig J."/>
        </authorList>
    </citation>
    <scope>NUCLEOTIDE SEQUENCE [LARGE SCALE GENOMIC DNA]</scope>
    <source>
        <tissue evidence="2">Whole organism</tissue>
    </source>
</reference>
<sequence length="80" mass="8892">MTDEGSDDTEESCHSDSGTDNTSACERSSGGHWKEKELIMPWNVQTSPQHTREGNSSLISELDTQEGARWMANRGTNYTI</sequence>
<dbReference type="Proteomes" id="UP000027135">
    <property type="component" value="Unassembled WGS sequence"/>
</dbReference>
<feature type="compositionally biased region" description="Polar residues" evidence="1">
    <location>
        <begin position="15"/>
        <end position="26"/>
    </location>
</feature>
<evidence type="ECO:0000256" key="1">
    <source>
        <dbReference type="SAM" id="MobiDB-lite"/>
    </source>
</evidence>
<dbReference type="InParanoid" id="A0A067QS94"/>
<protein>
    <submittedName>
        <fullName evidence="2">Uncharacterized protein</fullName>
    </submittedName>
</protein>
<evidence type="ECO:0000313" key="2">
    <source>
        <dbReference type="EMBL" id="KDQ97902.1"/>
    </source>
</evidence>
<name>A0A067QS94_ZOONE</name>
<proteinExistence type="predicted"/>
<feature type="region of interest" description="Disordered" evidence="1">
    <location>
        <begin position="1"/>
        <end position="65"/>
    </location>
</feature>
<feature type="compositionally biased region" description="Polar residues" evidence="1">
    <location>
        <begin position="43"/>
        <end position="59"/>
    </location>
</feature>
<keyword evidence="3" id="KW-1185">Reference proteome</keyword>
<evidence type="ECO:0000313" key="3">
    <source>
        <dbReference type="Proteomes" id="UP000027135"/>
    </source>
</evidence>
<dbReference type="EMBL" id="KK853682">
    <property type="protein sequence ID" value="KDQ97902.1"/>
    <property type="molecule type" value="Genomic_DNA"/>
</dbReference>
<accession>A0A067QS94</accession>
<feature type="compositionally biased region" description="Acidic residues" evidence="1">
    <location>
        <begin position="1"/>
        <end position="10"/>
    </location>
</feature>
<gene>
    <name evidence="2" type="ORF">L798_05496</name>
</gene>
<dbReference type="AlphaFoldDB" id="A0A067QS94"/>